<keyword evidence="3" id="KW-0472">Membrane</keyword>
<keyword evidence="6" id="KW-1185">Reference proteome</keyword>
<dbReference type="InterPro" id="IPR012338">
    <property type="entry name" value="Beta-lactam/transpept-like"/>
</dbReference>
<dbReference type="Gene3D" id="3.30.450.330">
    <property type="match status" value="1"/>
</dbReference>
<reference evidence="5 6" key="1">
    <citation type="submission" date="2020-05" db="EMBL/GenBank/DDBJ databases">
        <title>Distinct polysaccharide utilization as determinants for interspecies competition between intestinal Prevotella spp.</title>
        <authorList>
            <person name="Galvez E.J.C."/>
            <person name="Iljazovic A."/>
            <person name="Strowig T."/>
        </authorList>
    </citation>
    <scope>NUCLEOTIDE SEQUENCE [LARGE SCALE GENOMIC DNA]</scope>
    <source>
        <strain evidence="5 6">PMUR</strain>
    </source>
</reference>
<dbReference type="InterPro" id="IPR005543">
    <property type="entry name" value="PASTA_dom"/>
</dbReference>
<dbReference type="SUPFAM" id="SSF56519">
    <property type="entry name" value="Penicillin binding protein dimerisation domain"/>
    <property type="match status" value="1"/>
</dbReference>
<dbReference type="PROSITE" id="PS51178">
    <property type="entry name" value="PASTA"/>
    <property type="match status" value="1"/>
</dbReference>
<dbReference type="SUPFAM" id="SSF54184">
    <property type="entry name" value="Penicillin-binding protein 2x (pbp-2x), c-terminal domain"/>
    <property type="match status" value="1"/>
</dbReference>
<keyword evidence="2" id="KW-0645">Protease</keyword>
<evidence type="ECO:0000259" key="4">
    <source>
        <dbReference type="PROSITE" id="PS51178"/>
    </source>
</evidence>
<evidence type="ECO:0000256" key="3">
    <source>
        <dbReference type="ARBA" id="ARBA00023136"/>
    </source>
</evidence>
<dbReference type="Gene3D" id="3.90.1310.10">
    <property type="entry name" value="Penicillin-binding protein 2a (Domain 2)"/>
    <property type="match status" value="1"/>
</dbReference>
<keyword evidence="2" id="KW-0121">Carboxypeptidase</keyword>
<comment type="caution">
    <text evidence="5">The sequence shown here is derived from an EMBL/GenBank/DDBJ whole genome shotgun (WGS) entry which is preliminary data.</text>
</comment>
<dbReference type="InterPro" id="IPR005311">
    <property type="entry name" value="PBP_dimer"/>
</dbReference>
<dbReference type="Pfam" id="PF03717">
    <property type="entry name" value="PBP_dimer"/>
    <property type="match status" value="1"/>
</dbReference>
<accession>A0ABX2AN07</accession>
<dbReference type="Pfam" id="PF00905">
    <property type="entry name" value="Transpeptidase"/>
    <property type="match status" value="1"/>
</dbReference>
<protein>
    <submittedName>
        <fullName evidence="5">Transpeptidase family protein</fullName>
    </submittedName>
</protein>
<dbReference type="InterPro" id="IPR050515">
    <property type="entry name" value="Beta-lactam/transpept"/>
</dbReference>
<gene>
    <name evidence="5" type="ORF">HPS56_09575</name>
</gene>
<dbReference type="InterPro" id="IPR036138">
    <property type="entry name" value="PBP_dimer_sf"/>
</dbReference>
<name>A0ABX2AN07_9BACT</name>
<dbReference type="PANTHER" id="PTHR30627">
    <property type="entry name" value="PEPTIDOGLYCAN D,D-TRANSPEPTIDASE"/>
    <property type="match status" value="1"/>
</dbReference>
<dbReference type="Pfam" id="PF03793">
    <property type="entry name" value="PASTA"/>
    <property type="match status" value="1"/>
</dbReference>
<dbReference type="InterPro" id="IPR001460">
    <property type="entry name" value="PCN-bd_Tpept"/>
</dbReference>
<evidence type="ECO:0000313" key="6">
    <source>
        <dbReference type="Proteomes" id="UP000714420"/>
    </source>
</evidence>
<organism evidence="5 6">
    <name type="scientific">Xylanibacter muris</name>
    <dbReference type="NCBI Taxonomy" id="2736290"/>
    <lineage>
        <taxon>Bacteria</taxon>
        <taxon>Pseudomonadati</taxon>
        <taxon>Bacteroidota</taxon>
        <taxon>Bacteroidia</taxon>
        <taxon>Bacteroidales</taxon>
        <taxon>Prevotellaceae</taxon>
        <taxon>Xylanibacter</taxon>
    </lineage>
</organism>
<dbReference type="CDD" id="cd06575">
    <property type="entry name" value="PASTA_Pbp2x-like_2"/>
    <property type="match status" value="1"/>
</dbReference>
<dbReference type="PANTHER" id="PTHR30627:SF1">
    <property type="entry name" value="PEPTIDOGLYCAN D,D-TRANSPEPTIDASE FTSI"/>
    <property type="match status" value="1"/>
</dbReference>
<dbReference type="RefSeq" id="WP_172275911.1">
    <property type="nucleotide sequence ID" value="NZ_CASGMU010000013.1"/>
</dbReference>
<evidence type="ECO:0000256" key="1">
    <source>
        <dbReference type="ARBA" id="ARBA00004370"/>
    </source>
</evidence>
<dbReference type="Gene3D" id="3.40.710.10">
    <property type="entry name" value="DD-peptidase/beta-lactamase superfamily"/>
    <property type="match status" value="1"/>
</dbReference>
<keyword evidence="2" id="KW-0378">Hydrolase</keyword>
<proteinExistence type="predicted"/>
<sequence>MSKFNNNKVMPRFLVIAVILTFIGMAVIGKALYIMTAKKDYWTEVASRLKRDSVNTYPNRGNILSCNGKLMASSIPEFKIFMDFKVGGKEKDSMWCANIDLICDGLHKIFPEKSAGDFKRHLEKGRKKMSQNWPVWPYLIDYNTYTKVKQLPVFCLSPYKGGFHCEEKKNARRRPFGSLAQRTIGDMFNSKDTARCGLELSYDSILRGSTGIKHRRKVLNKYMDIPVTPPVDGADIVTSIDMNMQDIAERAVIDELKLIDGNVGVAILMEVHTGDIKAIVNITRCSNGEYREIRNNAVSDLLEPGSVFKTASLMVALDDGIVDTTYKVDTGCGIWKMHGRDMKDHNWRRGGYQVISVPRILEVSSNIGVSRIIDENYGNNPEKFIEGIYRTGLASDLNLPFVGAAKPRIRMPKKNKHGQYTNWSKTALPWMSIGYETQIPPISTLTFYNAIANNGKMVRPRFVKKIVKDGETVMEFPTEVIKESICKKKTLDYIQTILEHVVSQGLGSKAGSKSFKVAGKTGTAQISKGAGGYKSGVTNYLLSFAGYFPADAPRYSCIVCIQKSGLPASGGGMSGVVFHNIAEGVMAQNLKLSAEEAHDTSSILIPDVKNGNIMSADYVLTNLGIKTDTEWKGNYAYGNPIWGKAALNTGNVTLTRTRNHGNTIPDVTGMGARDAVYMLESRGLKVCLKGRGKVKEQSCAAGKTAIKGQLCTIILE</sequence>
<comment type="subcellular location">
    <subcellularLocation>
        <location evidence="1">Membrane</location>
    </subcellularLocation>
</comment>
<feature type="domain" description="PASTA" evidence="4">
    <location>
        <begin position="661"/>
        <end position="716"/>
    </location>
</feature>
<dbReference type="Proteomes" id="UP000714420">
    <property type="component" value="Unassembled WGS sequence"/>
</dbReference>
<evidence type="ECO:0000256" key="2">
    <source>
        <dbReference type="ARBA" id="ARBA00022645"/>
    </source>
</evidence>
<evidence type="ECO:0000313" key="5">
    <source>
        <dbReference type="EMBL" id="NPD92584.1"/>
    </source>
</evidence>
<dbReference type="EMBL" id="JABKKF010000009">
    <property type="protein sequence ID" value="NPD92584.1"/>
    <property type="molecule type" value="Genomic_DNA"/>
</dbReference>
<dbReference type="SUPFAM" id="SSF56601">
    <property type="entry name" value="beta-lactamase/transpeptidase-like"/>
    <property type="match status" value="1"/>
</dbReference>